<dbReference type="PANTHER" id="PTHR11895">
    <property type="entry name" value="TRANSAMIDASE"/>
    <property type="match status" value="1"/>
</dbReference>
<evidence type="ECO:0000256" key="1">
    <source>
        <dbReference type="ARBA" id="ARBA00009199"/>
    </source>
</evidence>
<reference evidence="4" key="1">
    <citation type="submission" date="2017-09" db="EMBL/GenBank/DDBJ databases">
        <title>Genome sequence of Nannocystis excedens DSM 71.</title>
        <authorList>
            <person name="Blom J."/>
        </authorList>
    </citation>
    <scope>NUCLEOTIDE SEQUENCE [LARGE SCALE GENOMIC DNA]</scope>
    <source>
        <strain evidence="4">type strain: E19</strain>
    </source>
</reference>
<keyword evidence="3" id="KW-0808">Transferase</keyword>
<keyword evidence="4" id="KW-1185">Reference proteome</keyword>
<dbReference type="GO" id="GO:0016740">
    <property type="term" value="F:transferase activity"/>
    <property type="evidence" value="ECO:0007669"/>
    <property type="project" value="UniProtKB-KW"/>
</dbReference>
<evidence type="ECO:0000259" key="2">
    <source>
        <dbReference type="Pfam" id="PF01425"/>
    </source>
</evidence>
<feature type="domain" description="Amidase" evidence="2">
    <location>
        <begin position="51"/>
        <end position="402"/>
    </location>
</feature>
<evidence type="ECO:0000313" key="3">
    <source>
        <dbReference type="EMBL" id="SON55734.1"/>
    </source>
</evidence>
<organism evidence="3 4">
    <name type="scientific">Hartmannibacter diazotrophicus</name>
    <dbReference type="NCBI Taxonomy" id="1482074"/>
    <lineage>
        <taxon>Bacteria</taxon>
        <taxon>Pseudomonadati</taxon>
        <taxon>Pseudomonadota</taxon>
        <taxon>Alphaproteobacteria</taxon>
        <taxon>Hyphomicrobiales</taxon>
        <taxon>Pleomorphomonadaceae</taxon>
        <taxon>Hartmannibacter</taxon>
    </lineage>
</organism>
<dbReference type="RefSeq" id="WP_099556202.1">
    <property type="nucleotide sequence ID" value="NZ_LT960614.1"/>
</dbReference>
<dbReference type="Pfam" id="PF01425">
    <property type="entry name" value="Amidase"/>
    <property type="match status" value="1"/>
</dbReference>
<dbReference type="KEGG" id="hdi:HDIA_2193"/>
<dbReference type="InterPro" id="IPR023631">
    <property type="entry name" value="Amidase_dom"/>
</dbReference>
<dbReference type="OrthoDB" id="9777859at2"/>
<dbReference type="PANTHER" id="PTHR11895:SF151">
    <property type="entry name" value="GLUTAMYL-TRNA(GLN) AMIDOTRANSFERASE SUBUNIT A"/>
    <property type="match status" value="1"/>
</dbReference>
<dbReference type="InterPro" id="IPR036928">
    <property type="entry name" value="AS_sf"/>
</dbReference>
<dbReference type="Proteomes" id="UP000223606">
    <property type="component" value="Chromosome 1"/>
</dbReference>
<dbReference type="EMBL" id="LT960614">
    <property type="protein sequence ID" value="SON55734.1"/>
    <property type="molecule type" value="Genomic_DNA"/>
</dbReference>
<comment type="similarity">
    <text evidence="1">Belongs to the amidase family.</text>
</comment>
<proteinExistence type="inferred from homology"/>
<dbReference type="SUPFAM" id="SSF75304">
    <property type="entry name" value="Amidase signature (AS) enzymes"/>
    <property type="match status" value="1"/>
</dbReference>
<dbReference type="Gene3D" id="3.90.1300.10">
    <property type="entry name" value="Amidase signature (AS) domain"/>
    <property type="match status" value="1"/>
</dbReference>
<dbReference type="GO" id="GO:0016874">
    <property type="term" value="F:ligase activity"/>
    <property type="evidence" value="ECO:0007669"/>
    <property type="project" value="UniProtKB-KW"/>
</dbReference>
<dbReference type="EC" id="6.3.5.-" evidence="3"/>
<sequence length="416" mass="43675">MLSVLDLVTRLDNGTLDLAGLYRQVAETIEAKEPEIEACAFIDWQRLKTPDNVHGPLRGLPYGVKDIFDTAEMPTTYGSPIYDGYRPKADASVVSMTARAGGVAVAKTRTTEFAFLQPTITRNPHNTAHTPGGSSSGSAAAVAAGMLPFAFGTQTAGSTIRPASFCGIAGFKPSYRILPTVGLKTFSWNLDTVGVFAASVADCAFVLSAISGREFHLGDADAAAPRVAVLRSGFSVEADAEMLGALDEAARIAEAAGATIVDFAFDPALIAADNAHPVIMNHEAALALAYEFDHHGDALSPRMREALAAGGAISVADYDAARSIAHRGRRRFDDIFEAFDVILCPSAPGAAPAGLEATGNPAFNRLFTLIGAPTVSVPGMHTSAGLPLGLQVVSRFGSDDMALRAAHWLELQMARK</sequence>
<dbReference type="InterPro" id="IPR000120">
    <property type="entry name" value="Amidase"/>
</dbReference>
<dbReference type="AlphaFoldDB" id="A0A2C9D5Y5"/>
<evidence type="ECO:0000313" key="4">
    <source>
        <dbReference type="Proteomes" id="UP000223606"/>
    </source>
</evidence>
<keyword evidence="3" id="KW-0436">Ligase</keyword>
<accession>A0A2C9D5Y5</accession>
<name>A0A2C9D5Y5_9HYPH</name>
<protein>
    <submittedName>
        <fullName evidence="3">Glutamyl-tRNA(Gln) amidotransferase subunit A</fullName>
        <ecNumber evidence="3">6.3.5.-</ecNumber>
    </submittedName>
</protein>
<gene>
    <name evidence="3" type="primary">gatA_3</name>
    <name evidence="3" type="ORF">HDIA_2193</name>
</gene>